<evidence type="ECO:0000256" key="1">
    <source>
        <dbReference type="SAM" id="MobiDB-lite"/>
    </source>
</evidence>
<proteinExistence type="predicted"/>
<accession>A0ABM5P4H8</accession>
<dbReference type="InterPro" id="IPR025584">
    <property type="entry name" value="Cthe_2159"/>
</dbReference>
<dbReference type="Proteomes" id="UP000018934">
    <property type="component" value="Chromosome"/>
</dbReference>
<protein>
    <recommendedName>
        <fullName evidence="4">Carbohydrate-binding domain-containing protein</fullName>
    </recommendedName>
</protein>
<evidence type="ECO:0000313" key="2">
    <source>
        <dbReference type="EMBL" id="AHF09476.1"/>
    </source>
</evidence>
<keyword evidence="3" id="KW-1185">Reference proteome</keyword>
<organism evidence="2 3">
    <name type="scientific">Dehalobacter restrictus (strain DSM 9455 / PER-K23)</name>
    <dbReference type="NCBI Taxonomy" id="871738"/>
    <lineage>
        <taxon>Bacteria</taxon>
        <taxon>Bacillati</taxon>
        <taxon>Bacillota</taxon>
        <taxon>Clostridia</taxon>
        <taxon>Eubacteriales</taxon>
        <taxon>Desulfitobacteriaceae</taxon>
        <taxon>Dehalobacter</taxon>
    </lineage>
</organism>
<gene>
    <name evidence="2" type="ORF">DEHRE_04795</name>
</gene>
<dbReference type="EMBL" id="CP007033">
    <property type="protein sequence ID" value="AHF09476.1"/>
    <property type="molecule type" value="Genomic_DNA"/>
</dbReference>
<sequence length="455" mass="46772">MTFSGDSMKTEGNGVSVVDNVVTILSAGTYVISGAIADAQIIVYTEDKNTVRLILNGVDMTCSTSAPIYVLKSEKTVITLADGTKNTLKDGSSYTYSDPKAEEPDAVIFSKSDLTINGSGSLNVKANFKNGITSKDELRIVSGNISVDAVNNGIIGRDFLTVKDGNITVNAGDDGFKSSNDADAAKGFILIEAGTINITAGDDGMHSDATLDIYAGEVTIAKSYEGIESAVINIHGGDVNVKSSDDGINGAGGTDSSSVNGRPGQNDFASSGDCSMSINGGTIVVDSGGDGIDINGSVTMTDGKIIVNGPTDNGNGALDYTGSFTVTGGFLVAAGSAGMAEAPDTNSSLYALNINLPSDQQAGTIIRIENADGKEVLTFAPTKMFRNLVVCSSELTKGTTYKIYYGGSSSGTSVNGLYSGGTYTPGTRYEEVAISEKVTRVGSYSGGMGGRAFKR</sequence>
<evidence type="ECO:0008006" key="4">
    <source>
        <dbReference type="Google" id="ProtNLM"/>
    </source>
</evidence>
<feature type="region of interest" description="Disordered" evidence="1">
    <location>
        <begin position="245"/>
        <end position="273"/>
    </location>
</feature>
<name>A0ABM5P4H8_DEHRP</name>
<dbReference type="Pfam" id="PF14262">
    <property type="entry name" value="Cthe_2159"/>
    <property type="match status" value="1"/>
</dbReference>
<evidence type="ECO:0000313" key="3">
    <source>
        <dbReference type="Proteomes" id="UP000018934"/>
    </source>
</evidence>
<reference evidence="2 3" key="1">
    <citation type="journal article" date="2013" name="Stand. Genomic Sci.">
        <title>Complete genome sequence of Dehalobacter restrictus PER-K23(T.).</title>
        <authorList>
            <person name="Kruse T."/>
            <person name="Maillard J."/>
            <person name="Goodwin L."/>
            <person name="Woyke T."/>
            <person name="Teshima H."/>
            <person name="Bruce D."/>
            <person name="Detter C."/>
            <person name="Tapia R."/>
            <person name="Han C."/>
            <person name="Huntemann M."/>
            <person name="Wei C.L."/>
            <person name="Han J."/>
            <person name="Chen A."/>
            <person name="Kyrpides N."/>
            <person name="Szeto E."/>
            <person name="Markowitz V."/>
            <person name="Ivanova N."/>
            <person name="Pagani I."/>
            <person name="Pati A."/>
            <person name="Pitluck S."/>
            <person name="Nolan M."/>
            <person name="Holliger C."/>
            <person name="Smidt H."/>
        </authorList>
    </citation>
    <scope>NUCLEOTIDE SEQUENCE [LARGE SCALE GENOMIC DNA]</scope>
    <source>
        <strain evidence="3">DSM 9455</strain>
    </source>
</reference>